<evidence type="ECO:0000313" key="2">
    <source>
        <dbReference type="EMBL" id="CAF3917938.1"/>
    </source>
</evidence>
<gene>
    <name evidence="1" type="ORF">GPM918_LOCUS21357</name>
    <name evidence="2" type="ORF">SRO942_LOCUS21354</name>
</gene>
<protein>
    <submittedName>
        <fullName evidence="1">Uncharacterized protein</fullName>
    </submittedName>
</protein>
<sequence length="110" mass="12571">MAAAGFYRILPTAGKFRCWIRQDPDAGMDDLVLKRLHALIPNACDSVRPLVKPREIPTIAITNNAIQKALTHMTLLRPTVLLSAFQDYNNIYKIHRSEQRFHNTKQLSKT</sequence>
<accession>A0A814SZ54</accession>
<evidence type="ECO:0000313" key="3">
    <source>
        <dbReference type="Proteomes" id="UP000663829"/>
    </source>
</evidence>
<evidence type="ECO:0000313" key="1">
    <source>
        <dbReference type="EMBL" id="CAF1154495.1"/>
    </source>
</evidence>
<reference evidence="1" key="1">
    <citation type="submission" date="2021-02" db="EMBL/GenBank/DDBJ databases">
        <authorList>
            <person name="Nowell W R."/>
        </authorList>
    </citation>
    <scope>NUCLEOTIDE SEQUENCE</scope>
</reference>
<dbReference type="EMBL" id="CAJNOQ010006996">
    <property type="protein sequence ID" value="CAF1154495.1"/>
    <property type="molecule type" value="Genomic_DNA"/>
</dbReference>
<dbReference type="EMBL" id="CAJOBC010006995">
    <property type="protein sequence ID" value="CAF3917938.1"/>
    <property type="molecule type" value="Genomic_DNA"/>
</dbReference>
<dbReference type="AlphaFoldDB" id="A0A814SZ54"/>
<dbReference type="Proteomes" id="UP000663829">
    <property type="component" value="Unassembled WGS sequence"/>
</dbReference>
<organism evidence="1 3">
    <name type="scientific">Didymodactylos carnosus</name>
    <dbReference type="NCBI Taxonomy" id="1234261"/>
    <lineage>
        <taxon>Eukaryota</taxon>
        <taxon>Metazoa</taxon>
        <taxon>Spiralia</taxon>
        <taxon>Gnathifera</taxon>
        <taxon>Rotifera</taxon>
        <taxon>Eurotatoria</taxon>
        <taxon>Bdelloidea</taxon>
        <taxon>Philodinida</taxon>
        <taxon>Philodinidae</taxon>
        <taxon>Didymodactylos</taxon>
    </lineage>
</organism>
<comment type="caution">
    <text evidence="1">The sequence shown here is derived from an EMBL/GenBank/DDBJ whole genome shotgun (WGS) entry which is preliminary data.</text>
</comment>
<dbReference type="Proteomes" id="UP000681722">
    <property type="component" value="Unassembled WGS sequence"/>
</dbReference>
<name>A0A814SZ54_9BILA</name>
<proteinExistence type="predicted"/>
<keyword evidence="3" id="KW-1185">Reference proteome</keyword>